<sequence length="187" mass="20636">MTDFCRVRPATAQDISAIAQIYAWHVLHGIATFEETVPDREQMLERFVHITTQGYPYIVAEKDGEIIGYAYASSFRPRVAYRYTVENAIYLRHDLGRMGAGSLLLAELIRLCEAGPWRQMIAVIGNSANTASIGVHRKAGFEMIGTLPATGFKHGQWVDTVLMQRPLSGGAQTLPDNISTAAPSHTD</sequence>
<dbReference type="CDD" id="cd04301">
    <property type="entry name" value="NAT_SF"/>
    <property type="match status" value="1"/>
</dbReference>
<dbReference type="Proteomes" id="UP000005267">
    <property type="component" value="Chromosome"/>
</dbReference>
<dbReference type="KEGG" id="aka:TKWG_06780"/>
<keyword evidence="2" id="KW-0808">Transferase</keyword>
<dbReference type="STRING" id="1036672.TKWG_06780"/>
<dbReference type="InterPro" id="IPR000182">
    <property type="entry name" value="GNAT_dom"/>
</dbReference>
<dbReference type="Pfam" id="PF13420">
    <property type="entry name" value="Acetyltransf_4"/>
    <property type="match status" value="1"/>
</dbReference>
<protein>
    <submittedName>
        <fullName evidence="2">Phosphinothricin acetyltransferase</fullName>
    </submittedName>
</protein>
<dbReference type="SUPFAM" id="SSF55729">
    <property type="entry name" value="Acyl-CoA N-acyltransferases (Nat)"/>
    <property type="match status" value="1"/>
</dbReference>
<keyword evidence="3" id="KW-1185">Reference proteome</keyword>
<dbReference type="EMBL" id="CP003555">
    <property type="protein sequence ID" value="AFK61793.1"/>
    <property type="molecule type" value="Genomic_DNA"/>
</dbReference>
<organism evidence="2 3">
    <name type="scientific">Advenella kashmirensis (strain DSM 17095 / LMG 22695 / WT001)</name>
    <name type="common">Tetrathiobacter kashmirensis</name>
    <dbReference type="NCBI Taxonomy" id="1036672"/>
    <lineage>
        <taxon>Bacteria</taxon>
        <taxon>Pseudomonadati</taxon>
        <taxon>Pseudomonadota</taxon>
        <taxon>Betaproteobacteria</taxon>
        <taxon>Burkholderiales</taxon>
        <taxon>Alcaligenaceae</taxon>
    </lineage>
</organism>
<accession>I3U9V5</accession>
<evidence type="ECO:0000313" key="3">
    <source>
        <dbReference type="Proteomes" id="UP000005267"/>
    </source>
</evidence>
<dbReference type="GO" id="GO:0016747">
    <property type="term" value="F:acyltransferase activity, transferring groups other than amino-acyl groups"/>
    <property type="evidence" value="ECO:0007669"/>
    <property type="project" value="InterPro"/>
</dbReference>
<dbReference type="HOGENOM" id="CLU_013985_4_2_4"/>
<name>I3U9V5_ADVKW</name>
<dbReference type="InterPro" id="IPR016181">
    <property type="entry name" value="Acyl_CoA_acyltransferase"/>
</dbReference>
<dbReference type="AlphaFoldDB" id="I3U9V5"/>
<dbReference type="PANTHER" id="PTHR43072">
    <property type="entry name" value="N-ACETYLTRANSFERASE"/>
    <property type="match status" value="1"/>
</dbReference>
<dbReference type="OrthoDB" id="5459937at2"/>
<feature type="domain" description="N-acetyltransferase" evidence="1">
    <location>
        <begin position="5"/>
        <end position="168"/>
    </location>
</feature>
<gene>
    <name evidence="2" type="ordered locus">TKWG_06780</name>
</gene>
<dbReference type="PROSITE" id="PS51186">
    <property type="entry name" value="GNAT"/>
    <property type="match status" value="1"/>
</dbReference>
<dbReference type="Gene3D" id="3.40.630.30">
    <property type="match status" value="1"/>
</dbReference>
<evidence type="ECO:0000259" key="1">
    <source>
        <dbReference type="PROSITE" id="PS51186"/>
    </source>
</evidence>
<evidence type="ECO:0000313" key="2">
    <source>
        <dbReference type="EMBL" id="AFK61793.1"/>
    </source>
</evidence>
<dbReference type="RefSeq" id="WP_014749884.1">
    <property type="nucleotide sequence ID" value="NC_017964.1"/>
</dbReference>
<reference evidence="3" key="2">
    <citation type="journal article" date="2013" name="PLoS ONE">
        <title>Genome implosion elicits host-confinement in Alcaligenaceae: evidence from the comparative genomics of Tetrathiobacter kashmirensis, a pathogen in the making.</title>
        <authorList>
            <person name="Ghosh W."/>
            <person name="Alam M."/>
            <person name="Roy C."/>
            <person name="Pyne P."/>
            <person name="George A."/>
            <person name="Chakraborty R."/>
            <person name="Majumder S."/>
            <person name="Agarwal A."/>
            <person name="Chakraborty S."/>
            <person name="Majumdar S."/>
            <person name="Gupta S.K."/>
        </authorList>
    </citation>
    <scope>NUCLEOTIDE SEQUENCE [LARGE SCALE GENOMIC DNA]</scope>
    <source>
        <strain evidence="3">WT001</strain>
    </source>
</reference>
<proteinExistence type="predicted"/>
<reference evidence="2 3" key="1">
    <citation type="journal article" date="2011" name="J. Bacteriol.">
        <title>Whole-genome shotgun sequencing of the sulfur-oxidizing chemoautotroph Tetrathiobacter kashmirensis.</title>
        <authorList>
            <person name="Ghosh W."/>
            <person name="George A."/>
            <person name="Agarwal A."/>
            <person name="Raj P."/>
            <person name="Alam M."/>
            <person name="Pyne P."/>
            <person name="Das Gupta S.K."/>
        </authorList>
    </citation>
    <scope>NUCLEOTIDE SEQUENCE [LARGE SCALE GENOMIC DNA]</scope>
    <source>
        <strain evidence="2 3">WT001</strain>
    </source>
</reference>
<dbReference type="PANTHER" id="PTHR43072:SF8">
    <property type="entry name" value="ACYLTRANSFERASE FABY-RELATED"/>
    <property type="match status" value="1"/>
</dbReference>